<dbReference type="EMBL" id="BMAR01000032">
    <property type="protein sequence ID" value="GFR49768.1"/>
    <property type="molecule type" value="Genomic_DNA"/>
</dbReference>
<evidence type="ECO:0000256" key="1">
    <source>
        <dbReference type="SAM" id="MobiDB-lite"/>
    </source>
</evidence>
<feature type="compositionally biased region" description="Polar residues" evidence="1">
    <location>
        <begin position="153"/>
        <end position="165"/>
    </location>
</feature>
<evidence type="ECO:0000313" key="3">
    <source>
        <dbReference type="Proteomes" id="UP001054857"/>
    </source>
</evidence>
<evidence type="ECO:0000313" key="2">
    <source>
        <dbReference type="EMBL" id="GFR49768.1"/>
    </source>
</evidence>
<sequence>LEQRILPATFNACRRTLSAVPPLPYVTAMLDALLVILTSAAGSSTGAVGASASFAAVTDPWVMPGSVGTAGASAAWDIKLPYELWLAVFRASYRRMEADMPQKAALITAASADADVSPADAVLSNATDSSMKSATAGSTNNEKGQLQAPPSRLIQQQQQFLSSPGPTDYGNNAVAGTASASVGLYNPGNMSYGSAGSRGASAAGGGGGVVQQPDDTPVGAVQLVSLAYSLARHPPPRPPPPRWMQLLLLGIEADVGSLDARRCADLCVALQRLGWVPGGAWMRRFGLQVELSRALTERAEHSLLSEAWLGLRRM</sequence>
<accession>A0AAD3DXM3</accession>
<feature type="non-terminal residue" evidence="2">
    <location>
        <position position="314"/>
    </location>
</feature>
<protein>
    <submittedName>
        <fullName evidence="2">Uncharacterized protein</fullName>
    </submittedName>
</protein>
<feature type="compositionally biased region" description="Polar residues" evidence="1">
    <location>
        <begin position="125"/>
        <end position="144"/>
    </location>
</feature>
<keyword evidence="3" id="KW-1185">Reference proteome</keyword>
<name>A0AAD3DXM3_9CHLO</name>
<reference evidence="2 3" key="1">
    <citation type="journal article" date="2021" name="Sci. Rep.">
        <title>Genome sequencing of the multicellular alga Astrephomene provides insights into convergent evolution of germ-soma differentiation.</title>
        <authorList>
            <person name="Yamashita S."/>
            <person name="Yamamoto K."/>
            <person name="Matsuzaki R."/>
            <person name="Suzuki S."/>
            <person name="Yamaguchi H."/>
            <person name="Hirooka S."/>
            <person name="Minakuchi Y."/>
            <person name="Miyagishima S."/>
            <person name="Kawachi M."/>
            <person name="Toyoda A."/>
            <person name="Nozaki H."/>
        </authorList>
    </citation>
    <scope>NUCLEOTIDE SEQUENCE [LARGE SCALE GENOMIC DNA]</scope>
    <source>
        <strain evidence="2 3">NIES-4017</strain>
    </source>
</reference>
<proteinExistence type="predicted"/>
<comment type="caution">
    <text evidence="2">The sequence shown here is derived from an EMBL/GenBank/DDBJ whole genome shotgun (WGS) entry which is preliminary data.</text>
</comment>
<dbReference type="AlphaFoldDB" id="A0AAD3DXM3"/>
<organism evidence="2 3">
    <name type="scientific">Astrephomene gubernaculifera</name>
    <dbReference type="NCBI Taxonomy" id="47775"/>
    <lineage>
        <taxon>Eukaryota</taxon>
        <taxon>Viridiplantae</taxon>
        <taxon>Chlorophyta</taxon>
        <taxon>core chlorophytes</taxon>
        <taxon>Chlorophyceae</taxon>
        <taxon>CS clade</taxon>
        <taxon>Chlamydomonadales</taxon>
        <taxon>Astrephomenaceae</taxon>
        <taxon>Astrephomene</taxon>
    </lineage>
</organism>
<feature type="non-terminal residue" evidence="2">
    <location>
        <position position="1"/>
    </location>
</feature>
<gene>
    <name evidence="2" type="ORF">Agub_g11932</name>
</gene>
<feature type="region of interest" description="Disordered" evidence="1">
    <location>
        <begin position="125"/>
        <end position="166"/>
    </location>
</feature>
<dbReference type="Proteomes" id="UP001054857">
    <property type="component" value="Unassembled WGS sequence"/>
</dbReference>